<dbReference type="EMBL" id="UINC01163403">
    <property type="protein sequence ID" value="SVD63700.1"/>
    <property type="molecule type" value="Genomic_DNA"/>
</dbReference>
<accession>A0A382WYR9</accession>
<gene>
    <name evidence="1" type="ORF">METZ01_LOCUS416554</name>
</gene>
<evidence type="ECO:0008006" key="2">
    <source>
        <dbReference type="Google" id="ProtNLM"/>
    </source>
</evidence>
<sequence length="66" mass="7717">MLFHRKNLINIFFSCSCLVVLHAQDLEDLSFGDDNSLDVATWNIEWFPKNNQITIDYVTEIINLLD</sequence>
<dbReference type="PROSITE" id="PS51257">
    <property type="entry name" value="PROKAR_LIPOPROTEIN"/>
    <property type="match status" value="1"/>
</dbReference>
<evidence type="ECO:0000313" key="1">
    <source>
        <dbReference type="EMBL" id="SVD63700.1"/>
    </source>
</evidence>
<protein>
    <recommendedName>
        <fullName evidence="2">Endonuclease/exonuclease/phosphatase domain-containing protein</fullName>
    </recommendedName>
</protein>
<organism evidence="1">
    <name type="scientific">marine metagenome</name>
    <dbReference type="NCBI Taxonomy" id="408172"/>
    <lineage>
        <taxon>unclassified sequences</taxon>
        <taxon>metagenomes</taxon>
        <taxon>ecological metagenomes</taxon>
    </lineage>
</organism>
<reference evidence="1" key="1">
    <citation type="submission" date="2018-05" db="EMBL/GenBank/DDBJ databases">
        <authorList>
            <person name="Lanie J.A."/>
            <person name="Ng W.-L."/>
            <person name="Kazmierczak K.M."/>
            <person name="Andrzejewski T.M."/>
            <person name="Davidsen T.M."/>
            <person name="Wayne K.J."/>
            <person name="Tettelin H."/>
            <person name="Glass J.I."/>
            <person name="Rusch D."/>
            <person name="Podicherti R."/>
            <person name="Tsui H.-C.T."/>
            <person name="Winkler M.E."/>
        </authorList>
    </citation>
    <scope>NUCLEOTIDE SEQUENCE</scope>
</reference>
<proteinExistence type="predicted"/>
<feature type="non-terminal residue" evidence="1">
    <location>
        <position position="66"/>
    </location>
</feature>
<dbReference type="AlphaFoldDB" id="A0A382WYR9"/>
<name>A0A382WYR9_9ZZZZ</name>